<dbReference type="Pfam" id="PF13426">
    <property type="entry name" value="PAS_9"/>
    <property type="match status" value="1"/>
</dbReference>
<evidence type="ECO:0000259" key="11">
    <source>
        <dbReference type="PROSITE" id="PS50113"/>
    </source>
</evidence>
<dbReference type="SMART" id="SM00387">
    <property type="entry name" value="HATPase_c"/>
    <property type="match status" value="1"/>
</dbReference>
<dbReference type="Pfam" id="PF00512">
    <property type="entry name" value="HisKA"/>
    <property type="match status" value="1"/>
</dbReference>
<evidence type="ECO:0000256" key="7">
    <source>
        <dbReference type="ARBA" id="ARBA00022840"/>
    </source>
</evidence>
<evidence type="ECO:0000313" key="13">
    <source>
        <dbReference type="Proteomes" id="UP001589776"/>
    </source>
</evidence>
<dbReference type="InterPro" id="IPR013656">
    <property type="entry name" value="PAS_4"/>
</dbReference>
<organism evidence="12 13">
    <name type="scientific">Paenibacillus chartarius</name>
    <dbReference type="NCBI Taxonomy" id="747481"/>
    <lineage>
        <taxon>Bacteria</taxon>
        <taxon>Bacillati</taxon>
        <taxon>Bacillota</taxon>
        <taxon>Bacilli</taxon>
        <taxon>Bacillales</taxon>
        <taxon>Paenibacillaceae</taxon>
        <taxon>Paenibacillus</taxon>
    </lineage>
</organism>
<dbReference type="Gene3D" id="3.30.565.10">
    <property type="entry name" value="Histidine kinase-like ATPase, C-terminal domain"/>
    <property type="match status" value="1"/>
</dbReference>
<dbReference type="EC" id="2.7.13.3" evidence="2"/>
<evidence type="ECO:0000256" key="6">
    <source>
        <dbReference type="ARBA" id="ARBA00022777"/>
    </source>
</evidence>
<keyword evidence="13" id="KW-1185">Reference proteome</keyword>
<dbReference type="PANTHER" id="PTHR43065:SF34">
    <property type="entry name" value="SPORULATION KINASE A"/>
    <property type="match status" value="1"/>
</dbReference>
<evidence type="ECO:0000313" key="12">
    <source>
        <dbReference type="EMBL" id="MFC0215603.1"/>
    </source>
</evidence>
<evidence type="ECO:0000256" key="1">
    <source>
        <dbReference type="ARBA" id="ARBA00000085"/>
    </source>
</evidence>
<reference evidence="12 13" key="1">
    <citation type="submission" date="2024-09" db="EMBL/GenBank/DDBJ databases">
        <authorList>
            <person name="Sun Q."/>
            <person name="Mori K."/>
        </authorList>
    </citation>
    <scope>NUCLEOTIDE SEQUENCE [LARGE SCALE GENOMIC DNA]</scope>
    <source>
        <strain evidence="12 13">CCM 7759</strain>
    </source>
</reference>
<evidence type="ECO:0000256" key="8">
    <source>
        <dbReference type="ARBA" id="ARBA00023012"/>
    </source>
</evidence>
<comment type="caution">
    <text evidence="12">The sequence shown here is derived from an EMBL/GenBank/DDBJ whole genome shotgun (WGS) entry which is preliminary data.</text>
</comment>
<dbReference type="SMART" id="SM00091">
    <property type="entry name" value="PAS"/>
    <property type="match status" value="3"/>
</dbReference>
<dbReference type="InterPro" id="IPR001610">
    <property type="entry name" value="PAC"/>
</dbReference>
<dbReference type="PROSITE" id="PS50112">
    <property type="entry name" value="PAS"/>
    <property type="match status" value="3"/>
</dbReference>
<dbReference type="Proteomes" id="UP001589776">
    <property type="component" value="Unassembled WGS sequence"/>
</dbReference>
<dbReference type="PROSITE" id="PS50113">
    <property type="entry name" value="PAC"/>
    <property type="match status" value="2"/>
</dbReference>
<dbReference type="SUPFAM" id="SSF47384">
    <property type="entry name" value="Homodimeric domain of signal transducing histidine kinase"/>
    <property type="match status" value="1"/>
</dbReference>
<accession>A0ABV6DSH6</accession>
<dbReference type="SMART" id="SM00086">
    <property type="entry name" value="PAC"/>
    <property type="match status" value="2"/>
</dbReference>
<proteinExistence type="predicted"/>
<dbReference type="Pfam" id="PF00989">
    <property type="entry name" value="PAS"/>
    <property type="match status" value="1"/>
</dbReference>
<dbReference type="PANTHER" id="PTHR43065">
    <property type="entry name" value="SENSOR HISTIDINE KINASE"/>
    <property type="match status" value="1"/>
</dbReference>
<evidence type="ECO:0000259" key="9">
    <source>
        <dbReference type="PROSITE" id="PS50109"/>
    </source>
</evidence>
<comment type="catalytic activity">
    <reaction evidence="1">
        <text>ATP + protein L-histidine = ADP + protein N-phospho-L-histidine.</text>
        <dbReference type="EC" id="2.7.13.3"/>
    </reaction>
</comment>
<dbReference type="EMBL" id="JBHLWN010000100">
    <property type="protein sequence ID" value="MFC0215603.1"/>
    <property type="molecule type" value="Genomic_DNA"/>
</dbReference>
<protein>
    <recommendedName>
        <fullName evidence="2">histidine kinase</fullName>
        <ecNumber evidence="2">2.7.13.3</ecNumber>
    </recommendedName>
</protein>
<evidence type="ECO:0000256" key="5">
    <source>
        <dbReference type="ARBA" id="ARBA00022741"/>
    </source>
</evidence>
<dbReference type="InterPro" id="IPR036890">
    <property type="entry name" value="HATPase_C_sf"/>
</dbReference>
<dbReference type="InterPro" id="IPR013767">
    <property type="entry name" value="PAS_fold"/>
</dbReference>
<dbReference type="SUPFAM" id="SSF55785">
    <property type="entry name" value="PYP-like sensor domain (PAS domain)"/>
    <property type="match status" value="3"/>
</dbReference>
<evidence type="ECO:0000256" key="3">
    <source>
        <dbReference type="ARBA" id="ARBA00022553"/>
    </source>
</evidence>
<dbReference type="CDD" id="cd00082">
    <property type="entry name" value="HisKA"/>
    <property type="match status" value="1"/>
</dbReference>
<feature type="domain" description="PAC" evidence="11">
    <location>
        <begin position="193"/>
        <end position="244"/>
    </location>
</feature>
<dbReference type="InterPro" id="IPR005467">
    <property type="entry name" value="His_kinase_dom"/>
</dbReference>
<dbReference type="SUPFAM" id="SSF55874">
    <property type="entry name" value="ATPase domain of HSP90 chaperone/DNA topoisomerase II/histidine kinase"/>
    <property type="match status" value="1"/>
</dbReference>
<feature type="domain" description="Histidine kinase" evidence="9">
    <location>
        <begin position="382"/>
        <end position="587"/>
    </location>
</feature>
<dbReference type="InterPro" id="IPR036097">
    <property type="entry name" value="HisK_dim/P_sf"/>
</dbReference>
<sequence length="594" mass="66742">MKANFNYLDAREILEQISDAYYLLDQDWNFVYLNQHAAKLICCGEDDLLGKRIWTEFPDAVSRAMYSHFHRAVREQEVIEFEDYYAAPLDSWYSFRAIPAGTGLAVYFRNITQQKKSARRQEQHYESLFRQNPDAVFSLDLKGNFLSLNPATEQLTGYSEEELLSMSFLPIMHESSREFTFSHFLQAAGGSPQIYENRIVPKNGTIIPCRVTNIPIVVDGMIVGVYGIAKDISERKRAEDQALESRLRLESIIRNNPDAIYSVDVGKQIFECNLSGERLLGFAKEELLGIAFTDLVEPGDCDKLAELMEIALGGLVADSRELHFVRKDGHMLLAQCSVVPIVIHQEVAGTYFILRDVTEQRETELLLRRAEKLNIAGQMAAAVAHEIRNPLTALKGFIKLLEAWNENSSRGYIFSVLREEMERIESITNELLVLAKPQSASYVKLDLITILESVVTLIGTQANMQNVQIVTRYADAPHVLGEGNQLKQVFVNILKNAVEVMPESGEVTISVGTFGEEVRIQFIDQGSGITEEQIARLGEPFYSTKEKGTGLGLMVSKKIIESHRGRLEVSSEIGKGTTVSIYLPLEAGKENKGR</sequence>
<feature type="domain" description="PAS" evidence="10">
    <location>
        <begin position="6"/>
        <end position="57"/>
    </location>
</feature>
<dbReference type="InterPro" id="IPR003661">
    <property type="entry name" value="HisK_dim/P_dom"/>
</dbReference>
<feature type="domain" description="PAC" evidence="11">
    <location>
        <begin position="318"/>
        <end position="369"/>
    </location>
</feature>
<gene>
    <name evidence="12" type="ORF">ACFFK0_24715</name>
</gene>
<dbReference type="PROSITE" id="PS50109">
    <property type="entry name" value="HIS_KIN"/>
    <property type="match status" value="1"/>
</dbReference>
<name>A0ABV6DSH6_9BACL</name>
<dbReference type="PRINTS" id="PR00344">
    <property type="entry name" value="BCTRLSENSOR"/>
</dbReference>
<dbReference type="InterPro" id="IPR000700">
    <property type="entry name" value="PAS-assoc_C"/>
</dbReference>
<dbReference type="InterPro" id="IPR000014">
    <property type="entry name" value="PAS"/>
</dbReference>
<dbReference type="CDD" id="cd00130">
    <property type="entry name" value="PAS"/>
    <property type="match status" value="2"/>
</dbReference>
<keyword evidence="8" id="KW-0902">Two-component regulatory system</keyword>
<evidence type="ECO:0000256" key="2">
    <source>
        <dbReference type="ARBA" id="ARBA00012438"/>
    </source>
</evidence>
<evidence type="ECO:0000259" key="10">
    <source>
        <dbReference type="PROSITE" id="PS50112"/>
    </source>
</evidence>
<dbReference type="Pfam" id="PF08448">
    <property type="entry name" value="PAS_4"/>
    <property type="match status" value="1"/>
</dbReference>
<keyword evidence="3" id="KW-0597">Phosphoprotein</keyword>
<feature type="domain" description="PAS" evidence="10">
    <location>
        <begin position="245"/>
        <end position="315"/>
    </location>
</feature>
<keyword evidence="4" id="KW-0808">Transferase</keyword>
<keyword evidence="6" id="KW-0418">Kinase</keyword>
<feature type="domain" description="PAS" evidence="10">
    <location>
        <begin position="121"/>
        <end position="178"/>
    </location>
</feature>
<dbReference type="Gene3D" id="3.30.450.20">
    <property type="entry name" value="PAS domain"/>
    <property type="match status" value="3"/>
</dbReference>
<keyword evidence="7" id="KW-0067">ATP-binding</keyword>
<dbReference type="InterPro" id="IPR004358">
    <property type="entry name" value="Sig_transdc_His_kin-like_C"/>
</dbReference>
<dbReference type="InterPro" id="IPR035965">
    <property type="entry name" value="PAS-like_dom_sf"/>
</dbReference>
<evidence type="ECO:0000256" key="4">
    <source>
        <dbReference type="ARBA" id="ARBA00022679"/>
    </source>
</evidence>
<dbReference type="NCBIfam" id="TIGR00229">
    <property type="entry name" value="sensory_box"/>
    <property type="match status" value="2"/>
</dbReference>
<dbReference type="RefSeq" id="WP_377473057.1">
    <property type="nucleotide sequence ID" value="NZ_JBHLWN010000100.1"/>
</dbReference>
<keyword evidence="5" id="KW-0547">Nucleotide-binding</keyword>
<dbReference type="InterPro" id="IPR003594">
    <property type="entry name" value="HATPase_dom"/>
</dbReference>
<dbReference type="Pfam" id="PF02518">
    <property type="entry name" value="HATPase_c"/>
    <property type="match status" value="1"/>
</dbReference>
<dbReference type="Gene3D" id="1.10.287.130">
    <property type="match status" value="1"/>
</dbReference>
<dbReference type="SMART" id="SM00388">
    <property type="entry name" value="HisKA"/>
    <property type="match status" value="1"/>
</dbReference>